<feature type="compositionally biased region" description="Basic and acidic residues" evidence="1">
    <location>
        <begin position="9"/>
        <end position="23"/>
    </location>
</feature>
<accession>A0AA88I4R6</accession>
<reference evidence="2" key="1">
    <citation type="submission" date="2023-07" db="EMBL/GenBank/DDBJ databases">
        <title>Chromosome-level genome assembly of Artemia franciscana.</title>
        <authorList>
            <person name="Jo E."/>
        </authorList>
    </citation>
    <scope>NUCLEOTIDE SEQUENCE</scope>
    <source>
        <tissue evidence="2">Whole body</tissue>
    </source>
</reference>
<evidence type="ECO:0000256" key="1">
    <source>
        <dbReference type="SAM" id="MobiDB-lite"/>
    </source>
</evidence>
<feature type="region of interest" description="Disordered" evidence="1">
    <location>
        <begin position="1"/>
        <end position="23"/>
    </location>
</feature>
<dbReference type="AlphaFoldDB" id="A0AA88I4R6"/>
<sequence>MQRVPRSQMEAHRKDAVEQRAELEESTRQALNKVCGGHSVQKAAAMISIPKATLQGRYNSHKNLSDDQKLSACLSRNHSFVAVFSPNEEAVLAIYLITALNMCNGLTEPEARKLAYQYALANEKKVPQA</sequence>
<keyword evidence="3" id="KW-1185">Reference proteome</keyword>
<evidence type="ECO:0000313" key="2">
    <source>
        <dbReference type="EMBL" id="KAK2715402.1"/>
    </source>
</evidence>
<protein>
    <recommendedName>
        <fullName evidence="4">HTH psq-type domain-containing protein</fullName>
    </recommendedName>
</protein>
<evidence type="ECO:0008006" key="4">
    <source>
        <dbReference type="Google" id="ProtNLM"/>
    </source>
</evidence>
<organism evidence="2 3">
    <name type="scientific">Artemia franciscana</name>
    <name type="common">Brine shrimp</name>
    <name type="synonym">Artemia sanfranciscana</name>
    <dbReference type="NCBI Taxonomy" id="6661"/>
    <lineage>
        <taxon>Eukaryota</taxon>
        <taxon>Metazoa</taxon>
        <taxon>Ecdysozoa</taxon>
        <taxon>Arthropoda</taxon>
        <taxon>Crustacea</taxon>
        <taxon>Branchiopoda</taxon>
        <taxon>Anostraca</taxon>
        <taxon>Artemiidae</taxon>
        <taxon>Artemia</taxon>
    </lineage>
</organism>
<name>A0AA88I4R6_ARTSF</name>
<dbReference type="Proteomes" id="UP001187531">
    <property type="component" value="Unassembled WGS sequence"/>
</dbReference>
<dbReference type="EMBL" id="JAVRJZ010000012">
    <property type="protein sequence ID" value="KAK2715402.1"/>
    <property type="molecule type" value="Genomic_DNA"/>
</dbReference>
<comment type="caution">
    <text evidence="2">The sequence shown here is derived from an EMBL/GenBank/DDBJ whole genome shotgun (WGS) entry which is preliminary data.</text>
</comment>
<gene>
    <name evidence="2" type="ORF">QYM36_010125</name>
</gene>
<proteinExistence type="predicted"/>
<evidence type="ECO:0000313" key="3">
    <source>
        <dbReference type="Proteomes" id="UP001187531"/>
    </source>
</evidence>